<dbReference type="GO" id="GO:0008270">
    <property type="term" value="F:zinc ion binding"/>
    <property type="evidence" value="ECO:0007669"/>
    <property type="project" value="UniProtKB-KW"/>
</dbReference>
<keyword evidence="2" id="KW-0479">Metal-binding</keyword>
<dbReference type="InterPro" id="IPR007588">
    <property type="entry name" value="Znf_FLYWCH"/>
</dbReference>
<keyword evidence="7" id="KW-0539">Nucleus</keyword>
<dbReference type="Proteomes" id="UP001497623">
    <property type="component" value="Unassembled WGS sequence"/>
</dbReference>
<keyword evidence="1" id="KW-0217">Developmental protein</keyword>
<dbReference type="GO" id="GO:0007464">
    <property type="term" value="P:R3/R4 cell fate commitment"/>
    <property type="evidence" value="ECO:0007669"/>
    <property type="project" value="UniProtKB-ARBA"/>
</dbReference>
<dbReference type="AlphaFoldDB" id="A0AAV2QLD7"/>
<evidence type="ECO:0000256" key="3">
    <source>
        <dbReference type="ARBA" id="ARBA00022771"/>
    </source>
</evidence>
<evidence type="ECO:0000256" key="9">
    <source>
        <dbReference type="SAM" id="MobiDB-lite"/>
    </source>
</evidence>
<dbReference type="GO" id="GO:0045467">
    <property type="term" value="P:R7 cell development"/>
    <property type="evidence" value="ECO:0007669"/>
    <property type="project" value="UniProtKB-ARBA"/>
</dbReference>
<dbReference type="GO" id="GO:0007526">
    <property type="term" value="P:larval somatic muscle development"/>
    <property type="evidence" value="ECO:0007669"/>
    <property type="project" value="UniProtKB-ARBA"/>
</dbReference>
<comment type="caution">
    <text evidence="11">The sequence shown here is derived from an EMBL/GenBank/DDBJ whole genome shotgun (WGS) entry which is preliminary data.</text>
</comment>
<evidence type="ECO:0000259" key="10">
    <source>
        <dbReference type="PROSITE" id="PS50097"/>
    </source>
</evidence>
<dbReference type="SMART" id="SM00225">
    <property type="entry name" value="BTB"/>
    <property type="match status" value="1"/>
</dbReference>
<dbReference type="GO" id="GO:0035167">
    <property type="term" value="P:larval lymph gland hemopoiesis"/>
    <property type="evidence" value="ECO:0007669"/>
    <property type="project" value="UniProtKB-ARBA"/>
</dbReference>
<evidence type="ECO:0000256" key="5">
    <source>
        <dbReference type="ARBA" id="ARBA00022833"/>
    </source>
</evidence>
<keyword evidence="12" id="KW-1185">Reference proteome</keyword>
<dbReference type="PANTHER" id="PTHR23110">
    <property type="entry name" value="BTB DOMAIN TRANSCRIPTION FACTOR"/>
    <property type="match status" value="1"/>
</dbReference>
<evidence type="ECO:0000313" key="11">
    <source>
        <dbReference type="EMBL" id="CAL4086446.1"/>
    </source>
</evidence>
<evidence type="ECO:0000256" key="1">
    <source>
        <dbReference type="ARBA" id="ARBA00022473"/>
    </source>
</evidence>
<sequence length="444" mass="50103">MDVELLSLKWNNQYTTFYQAISGLRNGDSYTDVTLACDGKYYPVHKLVLAMCSEYFNDIFQITYCKNPVVILKDIQSSDLEYILDYMYIGEVNVRQNELSSLMEAAKCLRVKGLVVPDEDPKEILSSGRQQILKPQSPPSKRRKTGEPINIDSNLNRRDMCTGSNLSLDVIPSNRSEEVLPHIVHGSYNDDPVQQMKLEKDYGDLDITIKSNCFNDGGDGSDTVFVQSNIEKEESISMSDPSEFAGPSDIQNIEISPFEEKESELTKNLSCALESMETPAQQSNLQQPQLQVSTFDDGSDKSTLTSPIRAPESCHIISSYKATLKLKVGQHLFLKEREVRGKFYWRCEDPTCGARVHTISGEIVKHNPVHTHPAVPGKAEVEEILGAMKEHANTTKEPINNIVSTVYAQLKPDWVHLLPPVDSMKRVLRRVRQAKKEDHGNYTW</sequence>
<gene>
    <name evidence="11" type="ORF">MNOR_LOCUS13005</name>
</gene>
<keyword evidence="4" id="KW-0221">Differentiation</keyword>
<dbReference type="EMBL" id="CAXKWB010007290">
    <property type="protein sequence ID" value="CAL4086446.1"/>
    <property type="molecule type" value="Genomic_DNA"/>
</dbReference>
<dbReference type="InterPro" id="IPR011333">
    <property type="entry name" value="SKP1/BTB/POZ_sf"/>
</dbReference>
<evidence type="ECO:0000256" key="6">
    <source>
        <dbReference type="ARBA" id="ARBA00022902"/>
    </source>
</evidence>
<feature type="region of interest" description="Disordered" evidence="9">
    <location>
        <begin position="126"/>
        <end position="156"/>
    </location>
</feature>
<name>A0AAV2QLD7_MEGNR</name>
<reference evidence="11 12" key="1">
    <citation type="submission" date="2024-05" db="EMBL/GenBank/DDBJ databases">
        <authorList>
            <person name="Wallberg A."/>
        </authorList>
    </citation>
    <scope>NUCLEOTIDE SEQUENCE [LARGE SCALE GENOMIC DNA]</scope>
</reference>
<proteinExistence type="predicted"/>
<protein>
    <recommendedName>
        <fullName evidence="10">BTB domain-containing protein</fullName>
    </recommendedName>
</protein>
<dbReference type="Gene3D" id="3.30.710.10">
    <property type="entry name" value="Potassium Channel Kv1.1, Chain A"/>
    <property type="match status" value="1"/>
</dbReference>
<dbReference type="GO" id="GO:0045476">
    <property type="term" value="P:nurse cell apoptotic process"/>
    <property type="evidence" value="ECO:0007669"/>
    <property type="project" value="UniProtKB-ARBA"/>
</dbReference>
<dbReference type="InterPro" id="IPR051095">
    <property type="entry name" value="Dros_DevTransReg"/>
</dbReference>
<dbReference type="PANTHER" id="PTHR23110:SF111">
    <property type="entry name" value="LONGITUDINALS LACKING PROTEIN, ISOFORMS F_I_K_T"/>
    <property type="match status" value="1"/>
</dbReference>
<dbReference type="GO" id="GO:0016199">
    <property type="term" value="P:axon midline choice point recognition"/>
    <property type="evidence" value="ECO:0007669"/>
    <property type="project" value="UniProtKB-ARBA"/>
</dbReference>
<keyword evidence="5" id="KW-0862">Zinc</keyword>
<dbReference type="Pfam" id="PF00651">
    <property type="entry name" value="BTB"/>
    <property type="match status" value="1"/>
</dbReference>
<dbReference type="GO" id="GO:0008406">
    <property type="term" value="P:gonad development"/>
    <property type="evidence" value="ECO:0007669"/>
    <property type="project" value="UniProtKB-ARBA"/>
</dbReference>
<comment type="function">
    <text evidence="8">Putative transcription factor required for axon growth and guidance in the central and peripheral nervous systems. Repels CNS axons away from the midline by promoting the expression of the midline repellent sli and its receptor robo.</text>
</comment>
<dbReference type="GO" id="GO:0048813">
    <property type="term" value="P:dendrite morphogenesis"/>
    <property type="evidence" value="ECO:0007669"/>
    <property type="project" value="UniProtKB-ARBA"/>
</dbReference>
<evidence type="ECO:0000313" key="12">
    <source>
        <dbReference type="Proteomes" id="UP001497623"/>
    </source>
</evidence>
<evidence type="ECO:0000256" key="2">
    <source>
        <dbReference type="ARBA" id="ARBA00022723"/>
    </source>
</evidence>
<feature type="non-terminal residue" evidence="11">
    <location>
        <position position="444"/>
    </location>
</feature>
<feature type="domain" description="BTB" evidence="10">
    <location>
        <begin position="31"/>
        <end position="96"/>
    </location>
</feature>
<dbReference type="GO" id="GO:0005634">
    <property type="term" value="C:nucleus"/>
    <property type="evidence" value="ECO:0007669"/>
    <property type="project" value="UniProtKB-ARBA"/>
</dbReference>
<dbReference type="Pfam" id="PF04500">
    <property type="entry name" value="FLYWCH"/>
    <property type="match status" value="1"/>
</dbReference>
<organism evidence="11 12">
    <name type="scientific">Meganyctiphanes norvegica</name>
    <name type="common">Northern krill</name>
    <name type="synonym">Thysanopoda norvegica</name>
    <dbReference type="NCBI Taxonomy" id="48144"/>
    <lineage>
        <taxon>Eukaryota</taxon>
        <taxon>Metazoa</taxon>
        <taxon>Ecdysozoa</taxon>
        <taxon>Arthropoda</taxon>
        <taxon>Crustacea</taxon>
        <taxon>Multicrustacea</taxon>
        <taxon>Malacostraca</taxon>
        <taxon>Eumalacostraca</taxon>
        <taxon>Eucarida</taxon>
        <taxon>Euphausiacea</taxon>
        <taxon>Euphausiidae</taxon>
        <taxon>Meganyctiphanes</taxon>
    </lineage>
</organism>
<evidence type="ECO:0000256" key="4">
    <source>
        <dbReference type="ARBA" id="ARBA00022782"/>
    </source>
</evidence>
<dbReference type="Gene3D" id="2.20.25.240">
    <property type="match status" value="1"/>
</dbReference>
<dbReference type="GO" id="GO:0006357">
    <property type="term" value="P:regulation of transcription by RNA polymerase II"/>
    <property type="evidence" value="ECO:0007669"/>
    <property type="project" value="TreeGrafter"/>
</dbReference>
<keyword evidence="6" id="KW-0524">Neurogenesis</keyword>
<dbReference type="PROSITE" id="PS50097">
    <property type="entry name" value="BTB"/>
    <property type="match status" value="1"/>
</dbReference>
<evidence type="ECO:0000256" key="7">
    <source>
        <dbReference type="ARBA" id="ARBA00023242"/>
    </source>
</evidence>
<dbReference type="CDD" id="cd18315">
    <property type="entry name" value="BTB_POZ_BAB-like"/>
    <property type="match status" value="1"/>
</dbReference>
<keyword evidence="3" id="KW-0863">Zinc-finger</keyword>
<evidence type="ECO:0000256" key="8">
    <source>
        <dbReference type="ARBA" id="ARBA00037382"/>
    </source>
</evidence>
<dbReference type="SUPFAM" id="SSF54695">
    <property type="entry name" value="POZ domain"/>
    <property type="match status" value="1"/>
</dbReference>
<dbReference type="InterPro" id="IPR000210">
    <property type="entry name" value="BTB/POZ_dom"/>
</dbReference>
<accession>A0AAV2QLD7</accession>